<organism evidence="2 3">
    <name type="scientific">Cyclotella cryptica</name>
    <dbReference type="NCBI Taxonomy" id="29204"/>
    <lineage>
        <taxon>Eukaryota</taxon>
        <taxon>Sar</taxon>
        <taxon>Stramenopiles</taxon>
        <taxon>Ochrophyta</taxon>
        <taxon>Bacillariophyta</taxon>
        <taxon>Coscinodiscophyceae</taxon>
        <taxon>Thalassiosirophycidae</taxon>
        <taxon>Stephanodiscales</taxon>
        <taxon>Stephanodiscaceae</taxon>
        <taxon>Cyclotella</taxon>
    </lineage>
</organism>
<evidence type="ECO:0000313" key="3">
    <source>
        <dbReference type="Proteomes" id="UP001516023"/>
    </source>
</evidence>
<evidence type="ECO:0000313" key="2">
    <source>
        <dbReference type="EMBL" id="KAL3795224.1"/>
    </source>
</evidence>
<gene>
    <name evidence="2" type="ORF">HJC23_008309</name>
</gene>
<dbReference type="EMBL" id="JABMIG020000073">
    <property type="protein sequence ID" value="KAL3795224.1"/>
    <property type="molecule type" value="Genomic_DNA"/>
</dbReference>
<feature type="region of interest" description="Disordered" evidence="1">
    <location>
        <begin position="197"/>
        <end position="222"/>
    </location>
</feature>
<dbReference type="AlphaFoldDB" id="A0ABD3Q5Q9"/>
<proteinExistence type="predicted"/>
<keyword evidence="3" id="KW-1185">Reference proteome</keyword>
<name>A0ABD3Q5Q9_9STRA</name>
<sequence length="501" mass="55944">MPSERKEEVAKVNPASAASASSTTLRSTGTLRGPDAKGAAGQKIVESTEQLVSTTAPAKTAPLSLNVNSSHHGTTHHQKAMAEQRRREALEESLADFLPIENLRTVGKMTEEELNESKSLVRCFLSGTYIEKRDLQSHGRNIGTTAKRDRSTRYIHEFQHDLKNISTSYHYSYDPALPLPESLLNRPRLRASTRAALSATKNSNADRQRHKTKRQKTVVEENEPIEDSNVNLLSKIPDEHLLLAFPQDQDVEEEEDAACETTPTLVTHVPSIVRVNVLENQEGTDVMDASEQSSQNSSALGNSLAVEEASLITLNPSVYAFEYSHEKKGWRCKKCRFVHPTFQVHNAFLPGRADPNPGLMHSHNRACLGDKADLTELVELILKLSSTSSFRFSHIHSVEFQTVVRTVVNGNEDFVTLFTKDVRNKWIDPIKHKIPSAAIDWGQYPVENVEGGEKLVAALVAFARKMGIGYDFVTNKSFVELFRIISPNCRLPKPEDLIVFW</sequence>
<feature type="region of interest" description="Disordered" evidence="1">
    <location>
        <begin position="54"/>
        <end position="85"/>
    </location>
</feature>
<dbReference type="Proteomes" id="UP001516023">
    <property type="component" value="Unassembled WGS sequence"/>
</dbReference>
<feature type="compositionally biased region" description="Polar residues" evidence="1">
    <location>
        <begin position="54"/>
        <end position="72"/>
    </location>
</feature>
<accession>A0ABD3Q5Q9</accession>
<feature type="region of interest" description="Disordered" evidence="1">
    <location>
        <begin position="1"/>
        <end position="42"/>
    </location>
</feature>
<feature type="compositionally biased region" description="Low complexity" evidence="1">
    <location>
        <begin position="15"/>
        <end position="33"/>
    </location>
</feature>
<comment type="caution">
    <text evidence="2">The sequence shown here is derived from an EMBL/GenBank/DDBJ whole genome shotgun (WGS) entry which is preliminary data.</text>
</comment>
<feature type="compositionally biased region" description="Basic and acidic residues" evidence="1">
    <location>
        <begin position="1"/>
        <end position="10"/>
    </location>
</feature>
<protein>
    <submittedName>
        <fullName evidence="2">Uncharacterized protein</fullName>
    </submittedName>
</protein>
<evidence type="ECO:0000256" key="1">
    <source>
        <dbReference type="SAM" id="MobiDB-lite"/>
    </source>
</evidence>
<reference evidence="2 3" key="1">
    <citation type="journal article" date="2020" name="G3 (Bethesda)">
        <title>Improved Reference Genome for Cyclotella cryptica CCMP332, a Model for Cell Wall Morphogenesis, Salinity Adaptation, and Lipid Production in Diatoms (Bacillariophyta).</title>
        <authorList>
            <person name="Roberts W.R."/>
            <person name="Downey K.M."/>
            <person name="Ruck E.C."/>
            <person name="Traller J.C."/>
            <person name="Alverson A.J."/>
        </authorList>
    </citation>
    <scope>NUCLEOTIDE SEQUENCE [LARGE SCALE GENOMIC DNA]</scope>
    <source>
        <strain evidence="2 3">CCMP332</strain>
    </source>
</reference>